<name>A0A0J1BAG1_RHOIS</name>
<proteinExistence type="predicted"/>
<gene>
    <name evidence="1" type="ORF">RISK_004470</name>
</gene>
<evidence type="ECO:0000313" key="2">
    <source>
        <dbReference type="Proteomes" id="UP000036367"/>
    </source>
</evidence>
<dbReference type="PATRIC" id="fig|595434.4.peg.4242"/>
<reference evidence="1" key="1">
    <citation type="submission" date="2015-05" db="EMBL/GenBank/DDBJ databases">
        <title>Permanent draft genome of Rhodopirellula islandicus K833.</title>
        <authorList>
            <person name="Kizina J."/>
            <person name="Richter M."/>
            <person name="Glockner F.O."/>
            <person name="Harder J."/>
        </authorList>
    </citation>
    <scope>NUCLEOTIDE SEQUENCE [LARGE SCALE GENOMIC DNA]</scope>
    <source>
        <strain evidence="1">K833</strain>
    </source>
</reference>
<organism evidence="1 2">
    <name type="scientific">Rhodopirellula islandica</name>
    <dbReference type="NCBI Taxonomy" id="595434"/>
    <lineage>
        <taxon>Bacteria</taxon>
        <taxon>Pseudomonadati</taxon>
        <taxon>Planctomycetota</taxon>
        <taxon>Planctomycetia</taxon>
        <taxon>Pirellulales</taxon>
        <taxon>Pirellulaceae</taxon>
        <taxon>Rhodopirellula</taxon>
    </lineage>
</organism>
<dbReference type="AlphaFoldDB" id="A0A0J1BAG1"/>
<comment type="caution">
    <text evidence="1">The sequence shown here is derived from an EMBL/GenBank/DDBJ whole genome shotgun (WGS) entry which is preliminary data.</text>
</comment>
<accession>A0A0J1BAG1</accession>
<dbReference type="EMBL" id="LECT01000037">
    <property type="protein sequence ID" value="KLU03466.1"/>
    <property type="molecule type" value="Genomic_DNA"/>
</dbReference>
<sequence>MSRSMGGGVKLYRLTLGKQALMDDLIHMFDTDDDVEPASIADQRAFFDKWIGSLGGS</sequence>
<protein>
    <submittedName>
        <fullName evidence="1">Uncharacterized protein</fullName>
    </submittedName>
</protein>
<keyword evidence="2" id="KW-1185">Reference proteome</keyword>
<evidence type="ECO:0000313" key="1">
    <source>
        <dbReference type="EMBL" id="KLU03466.1"/>
    </source>
</evidence>
<dbReference type="STRING" id="595434.RISK_004470"/>
<dbReference type="Proteomes" id="UP000036367">
    <property type="component" value="Unassembled WGS sequence"/>
</dbReference>